<feature type="compositionally biased region" description="Basic and acidic residues" evidence="2">
    <location>
        <begin position="71"/>
        <end position="80"/>
    </location>
</feature>
<proteinExistence type="predicted"/>
<gene>
    <name evidence="4" type="ORF">WB403_00925</name>
</gene>
<evidence type="ECO:0000256" key="2">
    <source>
        <dbReference type="SAM" id="MobiDB-lite"/>
    </source>
</evidence>
<dbReference type="PANTHER" id="PTHR48081">
    <property type="entry name" value="AB HYDROLASE SUPERFAMILY PROTEIN C4A8.06C"/>
    <property type="match status" value="1"/>
</dbReference>
<organism evidence="4 5">
    <name type="scientific">Streptomyces brasiliscabiei</name>
    <dbReference type="NCBI Taxonomy" id="2736302"/>
    <lineage>
        <taxon>Bacteria</taxon>
        <taxon>Bacillati</taxon>
        <taxon>Actinomycetota</taxon>
        <taxon>Actinomycetes</taxon>
        <taxon>Kitasatosporales</taxon>
        <taxon>Streptomycetaceae</taxon>
        <taxon>Streptomyces</taxon>
    </lineage>
</organism>
<evidence type="ECO:0000256" key="1">
    <source>
        <dbReference type="ARBA" id="ARBA00022801"/>
    </source>
</evidence>
<comment type="caution">
    <text evidence="4">The sequence shown here is derived from an EMBL/GenBank/DDBJ whole genome shotgun (WGS) entry which is preliminary data.</text>
</comment>
<dbReference type="InterPro" id="IPR013094">
    <property type="entry name" value="AB_hydrolase_3"/>
</dbReference>
<feature type="compositionally biased region" description="Basic and acidic residues" evidence="2">
    <location>
        <begin position="16"/>
        <end position="26"/>
    </location>
</feature>
<dbReference type="Pfam" id="PF07859">
    <property type="entry name" value="Abhydrolase_3"/>
    <property type="match status" value="1"/>
</dbReference>
<dbReference type="GO" id="GO:0016787">
    <property type="term" value="F:hydrolase activity"/>
    <property type="evidence" value="ECO:0007669"/>
    <property type="project" value="UniProtKB-KW"/>
</dbReference>
<feature type="region of interest" description="Disordered" evidence="2">
    <location>
        <begin position="16"/>
        <end position="100"/>
    </location>
</feature>
<evidence type="ECO:0000313" key="4">
    <source>
        <dbReference type="EMBL" id="MEI5607721.1"/>
    </source>
</evidence>
<sequence length="197" mass="21535">MVPWPPVRKRLACAFRRESQSAERIPHVSVLRARAGLVRRQNEAGSRRPARGPPRRQEPAHSVPRIPPDQQRADHPDVRRPRPCRRVPAPRPTLPCRSTSTSTAAASCCHSSSSTTRCAVCSRRRPGGAVVNVDYAVAPQHPFPAPPHQAYDVVRWVSENGAENEWDGSRPTVGGQSAGGALATAVARQAWRRAHPA</sequence>
<dbReference type="EMBL" id="JBBAYM010000001">
    <property type="protein sequence ID" value="MEI5607721.1"/>
    <property type="molecule type" value="Genomic_DNA"/>
</dbReference>
<accession>A0ABU8G5Q7</accession>
<evidence type="ECO:0000313" key="5">
    <source>
        <dbReference type="Proteomes" id="UP001365781"/>
    </source>
</evidence>
<reference evidence="4 5" key="1">
    <citation type="submission" date="2024-03" db="EMBL/GenBank/DDBJ databases">
        <title>First Report of Pectobacterium brasiliscabiei causing potato scab in china.</title>
        <authorList>
            <person name="Handique U."/>
        </authorList>
    </citation>
    <scope>NUCLEOTIDE SEQUENCE [LARGE SCALE GENOMIC DNA]</scope>
    <source>
        <strain evidence="4 5">ZRIMU1503</strain>
    </source>
</reference>
<protein>
    <submittedName>
        <fullName evidence="4">Alpha/beta hydrolase fold domain-containing protein</fullName>
    </submittedName>
</protein>
<feature type="domain" description="Alpha/beta hydrolase fold-3" evidence="3">
    <location>
        <begin position="124"/>
        <end position="193"/>
    </location>
</feature>
<keyword evidence="1 4" id="KW-0378">Hydrolase</keyword>
<keyword evidence="5" id="KW-1185">Reference proteome</keyword>
<dbReference type="Gene3D" id="3.40.50.1820">
    <property type="entry name" value="alpha/beta hydrolase"/>
    <property type="match status" value="1"/>
</dbReference>
<dbReference type="Proteomes" id="UP001365781">
    <property type="component" value="Unassembled WGS sequence"/>
</dbReference>
<dbReference type="SUPFAM" id="SSF53474">
    <property type="entry name" value="alpha/beta-Hydrolases"/>
    <property type="match status" value="1"/>
</dbReference>
<evidence type="ECO:0000259" key="3">
    <source>
        <dbReference type="Pfam" id="PF07859"/>
    </source>
</evidence>
<dbReference type="InterPro" id="IPR029058">
    <property type="entry name" value="AB_hydrolase_fold"/>
</dbReference>
<dbReference type="PANTHER" id="PTHR48081:SF8">
    <property type="entry name" value="ALPHA_BETA HYDROLASE FOLD-3 DOMAIN-CONTAINING PROTEIN-RELATED"/>
    <property type="match status" value="1"/>
</dbReference>
<dbReference type="InterPro" id="IPR050300">
    <property type="entry name" value="GDXG_lipolytic_enzyme"/>
</dbReference>
<name>A0ABU8G5Q7_9ACTN</name>
<dbReference type="RefSeq" id="WP_336535404.1">
    <property type="nucleotide sequence ID" value="NZ_JBBAYL010000002.1"/>
</dbReference>